<evidence type="ECO:0000256" key="1">
    <source>
        <dbReference type="SAM" id="MobiDB-lite"/>
    </source>
</evidence>
<dbReference type="AlphaFoldDB" id="A0A4Y7SR05"/>
<accession>A0A4Y7SR05</accession>
<reference evidence="2 3" key="1">
    <citation type="journal article" date="2019" name="Nat. Ecol. Evol.">
        <title>Megaphylogeny resolves global patterns of mushroom evolution.</title>
        <authorList>
            <person name="Varga T."/>
            <person name="Krizsan K."/>
            <person name="Foldi C."/>
            <person name="Dima B."/>
            <person name="Sanchez-Garcia M."/>
            <person name="Sanchez-Ramirez S."/>
            <person name="Szollosi G.J."/>
            <person name="Szarkandi J.G."/>
            <person name="Papp V."/>
            <person name="Albert L."/>
            <person name="Andreopoulos W."/>
            <person name="Angelini C."/>
            <person name="Antonin V."/>
            <person name="Barry K.W."/>
            <person name="Bougher N.L."/>
            <person name="Buchanan P."/>
            <person name="Buyck B."/>
            <person name="Bense V."/>
            <person name="Catcheside P."/>
            <person name="Chovatia M."/>
            <person name="Cooper J."/>
            <person name="Damon W."/>
            <person name="Desjardin D."/>
            <person name="Finy P."/>
            <person name="Geml J."/>
            <person name="Haridas S."/>
            <person name="Hughes K."/>
            <person name="Justo A."/>
            <person name="Karasinski D."/>
            <person name="Kautmanova I."/>
            <person name="Kiss B."/>
            <person name="Kocsube S."/>
            <person name="Kotiranta H."/>
            <person name="LaButti K.M."/>
            <person name="Lechner B.E."/>
            <person name="Liimatainen K."/>
            <person name="Lipzen A."/>
            <person name="Lukacs Z."/>
            <person name="Mihaltcheva S."/>
            <person name="Morgado L.N."/>
            <person name="Niskanen T."/>
            <person name="Noordeloos M.E."/>
            <person name="Ohm R.A."/>
            <person name="Ortiz-Santana B."/>
            <person name="Ovrebo C."/>
            <person name="Racz N."/>
            <person name="Riley R."/>
            <person name="Savchenko A."/>
            <person name="Shiryaev A."/>
            <person name="Soop K."/>
            <person name="Spirin V."/>
            <person name="Szebenyi C."/>
            <person name="Tomsovsky M."/>
            <person name="Tulloss R.E."/>
            <person name="Uehling J."/>
            <person name="Grigoriev I.V."/>
            <person name="Vagvolgyi C."/>
            <person name="Papp T."/>
            <person name="Martin F.M."/>
            <person name="Miettinen O."/>
            <person name="Hibbett D.S."/>
            <person name="Nagy L.G."/>
        </authorList>
    </citation>
    <scope>NUCLEOTIDE SEQUENCE [LARGE SCALE GENOMIC DNA]</scope>
    <source>
        <strain evidence="2 3">FP101781</strain>
    </source>
</reference>
<sequence>MDGWRRRRRCPAGVPVPLWRYPPCCRLVLVRGPLIGGVRRRGERLTTESCRGTAVHPPGGGEGAGTNEPVAGDRSKETGYGHGSGECRRSGFAAWFRGVPYADGGPSRAGGGPWAGLRRYQRNAYSEHPPPTRHRRRDAYGPKLPSVHCTVGERHGARAVGRPQGYASGAMNARAESVERVSSVDTPNACGLWMGCDLTLCRRSSGGGRSVQLGYVVVGGRWSVVGGWWLVVGGWWSVVGGRLRWLKRITGQREASARGVSRSTPFEGIGSGAGERRGGVFGYRLSW</sequence>
<protein>
    <submittedName>
        <fullName evidence="2">Uncharacterized protein</fullName>
    </submittedName>
</protein>
<feature type="region of interest" description="Disordered" evidence="1">
    <location>
        <begin position="46"/>
        <end position="83"/>
    </location>
</feature>
<keyword evidence="3" id="KW-1185">Reference proteome</keyword>
<comment type="caution">
    <text evidence="2">The sequence shown here is derived from an EMBL/GenBank/DDBJ whole genome shotgun (WGS) entry which is preliminary data.</text>
</comment>
<dbReference type="EMBL" id="QPFP01000070">
    <property type="protein sequence ID" value="TEB24078.1"/>
    <property type="molecule type" value="Genomic_DNA"/>
</dbReference>
<feature type="compositionally biased region" description="Basic and acidic residues" evidence="1">
    <location>
        <begin position="71"/>
        <end position="83"/>
    </location>
</feature>
<dbReference type="Proteomes" id="UP000298030">
    <property type="component" value="Unassembled WGS sequence"/>
</dbReference>
<proteinExistence type="predicted"/>
<name>A0A4Y7SR05_COPMI</name>
<organism evidence="2 3">
    <name type="scientific">Coprinellus micaceus</name>
    <name type="common">Glistening ink-cap mushroom</name>
    <name type="synonym">Coprinus micaceus</name>
    <dbReference type="NCBI Taxonomy" id="71717"/>
    <lineage>
        <taxon>Eukaryota</taxon>
        <taxon>Fungi</taxon>
        <taxon>Dikarya</taxon>
        <taxon>Basidiomycota</taxon>
        <taxon>Agaricomycotina</taxon>
        <taxon>Agaricomycetes</taxon>
        <taxon>Agaricomycetidae</taxon>
        <taxon>Agaricales</taxon>
        <taxon>Agaricineae</taxon>
        <taxon>Psathyrellaceae</taxon>
        <taxon>Coprinellus</taxon>
    </lineage>
</organism>
<evidence type="ECO:0000313" key="2">
    <source>
        <dbReference type="EMBL" id="TEB24078.1"/>
    </source>
</evidence>
<evidence type="ECO:0000313" key="3">
    <source>
        <dbReference type="Proteomes" id="UP000298030"/>
    </source>
</evidence>
<gene>
    <name evidence="2" type="ORF">FA13DRAFT_1390190</name>
</gene>